<sequence length="241" mass="27532">MMKCIKLLIPICILLYVSVEAKQYTDDYCWRDYNGVVPLDAFEAGFDKDGKILYIGQVLHEKIVVPGKIYDGDKNAYFEFYDVEHTSTQNIKILCSRSKNTLQWIATQHNEANNLVPHNTLIKGGYEDKCSTYLGRSKRRPGAEIGKVMCCEAATHCYGLYTTRNGKGDLEVEFDILAYNDNNSDSGNDINNINYSDTSTTKKMEFWTTFTTEKVTPMTTTISLINRPIDRCKQITINLFY</sequence>
<evidence type="ECO:0000313" key="3">
    <source>
        <dbReference type="Proteomes" id="UP000801492"/>
    </source>
</evidence>
<evidence type="ECO:0000256" key="1">
    <source>
        <dbReference type="SAM" id="SignalP"/>
    </source>
</evidence>
<keyword evidence="3" id="KW-1185">Reference proteome</keyword>
<dbReference type="OrthoDB" id="1925699at2759"/>
<name>A0A8K0FYI6_IGNLU</name>
<proteinExistence type="predicted"/>
<keyword evidence="1" id="KW-0732">Signal</keyword>
<reference evidence="2" key="1">
    <citation type="submission" date="2019-08" db="EMBL/GenBank/DDBJ databases">
        <title>The genome of the North American firefly Photinus pyralis.</title>
        <authorList>
            <consortium name="Photinus pyralis genome working group"/>
            <person name="Fallon T.R."/>
            <person name="Sander Lower S.E."/>
            <person name="Weng J.-K."/>
        </authorList>
    </citation>
    <scope>NUCLEOTIDE SEQUENCE</scope>
    <source>
        <strain evidence="2">TRF0915ILg1</strain>
        <tissue evidence="2">Whole body</tissue>
    </source>
</reference>
<evidence type="ECO:0000313" key="2">
    <source>
        <dbReference type="EMBL" id="KAF2879586.1"/>
    </source>
</evidence>
<dbReference type="PANTHER" id="PTHR31649:SF10">
    <property type="entry name" value="IP19903P-RELATED"/>
    <property type="match status" value="1"/>
</dbReference>
<dbReference type="PANTHER" id="PTHR31649">
    <property type="entry name" value="AGAP009604-PA"/>
    <property type="match status" value="1"/>
</dbReference>
<feature type="chain" id="PRO_5035448012" evidence="1">
    <location>
        <begin position="22"/>
        <end position="241"/>
    </location>
</feature>
<dbReference type="AlphaFoldDB" id="A0A8K0FYI6"/>
<dbReference type="Pfam" id="PF11901">
    <property type="entry name" value="DM9"/>
    <property type="match status" value="1"/>
</dbReference>
<gene>
    <name evidence="2" type="ORF">ILUMI_26585</name>
</gene>
<dbReference type="EMBL" id="VTPC01091135">
    <property type="protein sequence ID" value="KAF2879586.1"/>
    <property type="molecule type" value="Genomic_DNA"/>
</dbReference>
<dbReference type="InterPro" id="IPR006616">
    <property type="entry name" value="DM9_repeat"/>
</dbReference>
<dbReference type="SMART" id="SM00696">
    <property type="entry name" value="DM9"/>
    <property type="match status" value="1"/>
</dbReference>
<accession>A0A8K0FYI6</accession>
<organism evidence="2 3">
    <name type="scientific">Ignelater luminosus</name>
    <name type="common">Cucubano</name>
    <name type="synonym">Pyrophorus luminosus</name>
    <dbReference type="NCBI Taxonomy" id="2038154"/>
    <lineage>
        <taxon>Eukaryota</taxon>
        <taxon>Metazoa</taxon>
        <taxon>Ecdysozoa</taxon>
        <taxon>Arthropoda</taxon>
        <taxon>Hexapoda</taxon>
        <taxon>Insecta</taxon>
        <taxon>Pterygota</taxon>
        <taxon>Neoptera</taxon>
        <taxon>Endopterygota</taxon>
        <taxon>Coleoptera</taxon>
        <taxon>Polyphaga</taxon>
        <taxon>Elateriformia</taxon>
        <taxon>Elateroidea</taxon>
        <taxon>Elateridae</taxon>
        <taxon>Agrypninae</taxon>
        <taxon>Pyrophorini</taxon>
        <taxon>Ignelater</taxon>
    </lineage>
</organism>
<dbReference type="Proteomes" id="UP000801492">
    <property type="component" value="Unassembled WGS sequence"/>
</dbReference>
<protein>
    <submittedName>
        <fullName evidence="2">Uncharacterized protein</fullName>
    </submittedName>
</protein>
<feature type="signal peptide" evidence="1">
    <location>
        <begin position="1"/>
        <end position="21"/>
    </location>
</feature>
<comment type="caution">
    <text evidence="2">The sequence shown here is derived from an EMBL/GenBank/DDBJ whole genome shotgun (WGS) entry which is preliminary data.</text>
</comment>